<evidence type="ECO:0000259" key="1">
    <source>
        <dbReference type="SMART" id="SM00974"/>
    </source>
</evidence>
<dbReference type="STRING" id="1049789.LEP1GSC050_4163"/>
<dbReference type="RefSeq" id="WP_020987471.1">
    <property type="nucleotide sequence ID" value="NZ_AHMO02000008.1"/>
</dbReference>
<accession>T0FAW1</accession>
<dbReference type="Proteomes" id="UP000015454">
    <property type="component" value="Unassembled WGS sequence"/>
</dbReference>
<dbReference type="InterPro" id="IPR018306">
    <property type="entry name" value="Phage_T5_Orf172_DNA-bd"/>
</dbReference>
<dbReference type="EMBL" id="AHMO02000008">
    <property type="protein sequence ID" value="EQA45016.1"/>
    <property type="molecule type" value="Genomic_DNA"/>
</dbReference>
<dbReference type="Pfam" id="PF13455">
    <property type="entry name" value="MUG113"/>
    <property type="match status" value="1"/>
</dbReference>
<gene>
    <name evidence="2" type="ORF">LEP1GSC050_4163</name>
</gene>
<evidence type="ECO:0000313" key="2">
    <source>
        <dbReference type="EMBL" id="EQA45016.1"/>
    </source>
</evidence>
<sequence length="287" mass="33763">MNIDTEIVLKYTDLTKILEDIEKLQTNYFFYTHGIVMPAHDQATAIEYYSKTGINIVPEWFILEKFIFFVQNSIIEGEFAIKNSFIDDFDLFVRNEEVAILEKMIASSNVWNIDNTFSNLDIKWDIAYIVLDFLRCLSGKDRNKTINEIYKRNAPRIRTIEENKKLTEEGFLYIISNSKYFKIGVTRDLNSRFQTLKSASSVELQIVHSEKINGYRLLEKEIHKTFSDKRVSREWFDLTDKDIDDIKLLIKNWIDRSSNTNKEATCSSNTKSDYFWAKYIFSSTDDA</sequence>
<comment type="caution">
    <text evidence="2">The sequence shown here is derived from an EMBL/GenBank/DDBJ whole genome shotgun (WGS) entry which is preliminary data.</text>
</comment>
<reference evidence="2" key="1">
    <citation type="submission" date="2013-05" db="EMBL/GenBank/DDBJ databases">
        <authorList>
            <person name="Harkins D.M."/>
            <person name="Durkin A.S."/>
            <person name="Brinkac L.M."/>
            <person name="Haft D.H."/>
            <person name="Selengut J.D."/>
            <person name="Sanka R."/>
            <person name="DePew J."/>
            <person name="Purushe J."/>
            <person name="Hartskeerl R.A."/>
            <person name="Ahmed A."/>
            <person name="van der Linden H."/>
            <person name="Goris M.G.A."/>
            <person name="Vinetz J.M."/>
            <person name="Sutton G.G."/>
            <person name="Nierman W.C."/>
            <person name="Fouts D.E."/>
        </authorList>
    </citation>
    <scope>NUCLEOTIDE SEQUENCE [LARGE SCALE GENOMIC DNA]</scope>
    <source>
        <strain evidence="2">5399</strain>
    </source>
</reference>
<proteinExistence type="predicted"/>
<protein>
    <submittedName>
        <fullName evidence="2">T5orf172 domain protein</fullName>
    </submittedName>
</protein>
<feature type="domain" description="Bacteriophage T5 Orf172 DNA-binding" evidence="1">
    <location>
        <begin position="175"/>
        <end position="250"/>
    </location>
</feature>
<dbReference type="SMART" id="SM00974">
    <property type="entry name" value="T5orf172"/>
    <property type="match status" value="1"/>
</dbReference>
<evidence type="ECO:0000313" key="3">
    <source>
        <dbReference type="Proteomes" id="UP000015454"/>
    </source>
</evidence>
<dbReference type="AlphaFoldDB" id="T0FAW1"/>
<keyword evidence="3" id="KW-1185">Reference proteome</keyword>
<name>T0FAW1_9LEPT</name>
<organism evidence="2 3">
    <name type="scientific">Leptospira broomii serovar Hurstbridge str. 5399</name>
    <dbReference type="NCBI Taxonomy" id="1049789"/>
    <lineage>
        <taxon>Bacteria</taxon>
        <taxon>Pseudomonadati</taxon>
        <taxon>Spirochaetota</taxon>
        <taxon>Spirochaetia</taxon>
        <taxon>Leptospirales</taxon>
        <taxon>Leptospiraceae</taxon>
        <taxon>Leptospira</taxon>
    </lineage>
</organism>
<dbReference type="OrthoDB" id="647741at2"/>